<accession>A0A1L3GEC9</accession>
<reference evidence="1 2" key="1">
    <citation type="journal article" date="2017" name="Genome Announc.">
        <title>Complete Genome Sequences of Two Acetylene-Fermenting Pelobacter acetylenicus Strains.</title>
        <authorList>
            <person name="Sutton J.M."/>
            <person name="Baesman S.M."/>
            <person name="Fierst J.L."/>
            <person name="Poret-Peterson A.T."/>
            <person name="Oremland R.S."/>
            <person name="Dunlap D.S."/>
            <person name="Akob D.M."/>
        </authorList>
    </citation>
    <scope>NUCLEOTIDE SEQUENCE [LARGE SCALE GENOMIC DNA]</scope>
    <source>
        <strain evidence="1 2">DSM 3247</strain>
    </source>
</reference>
<dbReference type="GO" id="GO:0042398">
    <property type="term" value="P:modified amino acid biosynthetic process"/>
    <property type="evidence" value="ECO:0007669"/>
    <property type="project" value="InterPro"/>
</dbReference>
<evidence type="ECO:0000313" key="1">
    <source>
        <dbReference type="EMBL" id="APG24048.1"/>
    </source>
</evidence>
<dbReference type="STRING" id="29542.A6070_11295"/>
<organism evidence="1 2">
    <name type="scientific">Syntrophotalea acetylenica</name>
    <name type="common">Pelobacter acetylenicus</name>
    <dbReference type="NCBI Taxonomy" id="29542"/>
    <lineage>
        <taxon>Bacteria</taxon>
        <taxon>Pseudomonadati</taxon>
        <taxon>Thermodesulfobacteriota</taxon>
        <taxon>Desulfuromonadia</taxon>
        <taxon>Desulfuromonadales</taxon>
        <taxon>Syntrophotaleaceae</taxon>
        <taxon>Syntrophotalea</taxon>
    </lineage>
</organism>
<dbReference type="RefSeq" id="WP_072285865.1">
    <property type="nucleotide sequence ID" value="NZ_CP015455.1"/>
</dbReference>
<proteinExistence type="predicted"/>
<dbReference type="Proteomes" id="UP000182264">
    <property type="component" value="Chromosome"/>
</dbReference>
<keyword evidence="2" id="KW-1185">Reference proteome</keyword>
<dbReference type="EMBL" id="CP015518">
    <property type="protein sequence ID" value="APG24048.1"/>
    <property type="molecule type" value="Genomic_DNA"/>
</dbReference>
<dbReference type="Gene3D" id="3.30.590.20">
    <property type="match status" value="1"/>
</dbReference>
<protein>
    <submittedName>
        <fullName evidence="1">Glutamate--cysteine ligase</fullName>
    </submittedName>
</protein>
<dbReference type="PANTHER" id="PTHR36510">
    <property type="entry name" value="GLUTAMATE--CYSTEINE LIGASE 2-RELATED"/>
    <property type="match status" value="1"/>
</dbReference>
<dbReference type="OrthoDB" id="9804786at2"/>
<dbReference type="AlphaFoldDB" id="A0A1L3GEC9"/>
<dbReference type="KEGG" id="pace:A6070_11295"/>
<dbReference type="InterPro" id="IPR014746">
    <property type="entry name" value="Gln_synth/guanido_kin_cat_dom"/>
</dbReference>
<dbReference type="Pfam" id="PF04107">
    <property type="entry name" value="GCS2"/>
    <property type="match status" value="1"/>
</dbReference>
<dbReference type="GO" id="GO:0004357">
    <property type="term" value="F:glutamate-cysteine ligase activity"/>
    <property type="evidence" value="ECO:0007669"/>
    <property type="project" value="InterPro"/>
</dbReference>
<keyword evidence="1" id="KW-0436">Ligase</keyword>
<dbReference type="InterPro" id="IPR050141">
    <property type="entry name" value="GCL_type2/YbdK_subfam"/>
</dbReference>
<sequence>MTTSRRLHLFEGIGVELEYMLVDRQSLAVAPMADRLLAAQAGHLTDEVEAGPLRWSNELVLHVIELKTNGPAAGLTELAPIFQEGVAAVNRRLETFNARLMPTAMHPWMDPARDSRLWPHDNSLIYQTYHRIFDCRGHGWANLQSCHLNLPFCGDAEFGSLHAAIRLLLPILPALSASSPFMDGRFSGLLDTRLQVYRDNQKRIPMITGRVIPEAVFSRRTYREQILWPLYRAIATDDPQGVLQEEWLNSRGAIARFERGTIEIRTLDVQETPVADLAIAAAVVATLKALTKQRWQSPAKMRDWPVEPLAEILSATIRDAEQAVIGNRAYLSMFGLDRDRATAKELWRHLVTTLGREQWGELKSFLPELTTILDRGPLARRILDALGKHPGLDNIAAIYRALCDCLGKGRMFLAE</sequence>
<name>A0A1L3GEC9_SYNAC</name>
<dbReference type="PANTHER" id="PTHR36510:SF1">
    <property type="entry name" value="GLUTAMATE--CYSTEINE LIGASE 2-RELATED"/>
    <property type="match status" value="1"/>
</dbReference>
<dbReference type="SUPFAM" id="SSF55931">
    <property type="entry name" value="Glutamine synthetase/guanido kinase"/>
    <property type="match status" value="1"/>
</dbReference>
<evidence type="ECO:0000313" key="2">
    <source>
        <dbReference type="Proteomes" id="UP000182264"/>
    </source>
</evidence>
<gene>
    <name evidence="1" type="ORF">A7E75_02670</name>
</gene>
<dbReference type="InterPro" id="IPR006336">
    <property type="entry name" value="GCS2"/>
</dbReference>